<dbReference type="AlphaFoldDB" id="A0A069D677"/>
<reference evidence="2 3" key="1">
    <citation type="journal article" date="2015" name="Microbes Environ.">
        <title>Distribution and evolution of nitrogen fixation genes in the phylum bacteroidetes.</title>
        <authorList>
            <person name="Inoue J."/>
            <person name="Oshima K."/>
            <person name="Suda W."/>
            <person name="Sakamoto M."/>
            <person name="Iino T."/>
            <person name="Noda S."/>
            <person name="Hongoh Y."/>
            <person name="Hattori M."/>
            <person name="Ohkuma M."/>
        </authorList>
    </citation>
    <scope>NUCLEOTIDE SEQUENCE [LARGE SCALE GENOMIC DNA]</scope>
    <source>
        <strain evidence="2 3">JCM 15093</strain>
    </source>
</reference>
<proteinExistence type="predicted"/>
<accession>A0A069D677</accession>
<dbReference type="InterPro" id="IPR036259">
    <property type="entry name" value="MFS_trans_sf"/>
</dbReference>
<keyword evidence="1" id="KW-1133">Transmembrane helix</keyword>
<feature type="transmembrane region" description="Helical" evidence="1">
    <location>
        <begin position="6"/>
        <end position="26"/>
    </location>
</feature>
<keyword evidence="1" id="KW-0472">Membrane</keyword>
<dbReference type="SUPFAM" id="SSF103473">
    <property type="entry name" value="MFS general substrate transporter"/>
    <property type="match status" value="1"/>
</dbReference>
<feature type="transmembrane region" description="Helical" evidence="1">
    <location>
        <begin position="62"/>
        <end position="87"/>
    </location>
</feature>
<protein>
    <submittedName>
        <fullName evidence="2">AmpG protein</fullName>
    </submittedName>
</protein>
<keyword evidence="1" id="KW-0812">Transmembrane</keyword>
<keyword evidence="3" id="KW-1185">Reference proteome</keyword>
<evidence type="ECO:0000313" key="2">
    <source>
        <dbReference type="EMBL" id="GAK37845.1"/>
    </source>
</evidence>
<name>A0A069D677_9BACE</name>
<evidence type="ECO:0000313" key="3">
    <source>
        <dbReference type="Proteomes" id="UP000027601"/>
    </source>
</evidence>
<evidence type="ECO:0000256" key="1">
    <source>
        <dbReference type="SAM" id="Phobius"/>
    </source>
</evidence>
<gene>
    <name evidence="2" type="ORF">JCM15093_3129</name>
</gene>
<sequence>MNLCIGIFCLWATYGLSTVLVYTIAMDYVRVGREGTDFTLQIVVLHLSSMLVAVGSGKLADLSGYTVLFVAEAALALASLFYVWFYFKKISGR</sequence>
<dbReference type="Proteomes" id="UP000027601">
    <property type="component" value="Unassembled WGS sequence"/>
</dbReference>
<organism evidence="2 3">
    <name type="scientific">Bacteroides graminisolvens DSM 19988 = JCM 15093</name>
    <dbReference type="NCBI Taxonomy" id="1121097"/>
    <lineage>
        <taxon>Bacteria</taxon>
        <taxon>Pseudomonadati</taxon>
        <taxon>Bacteroidota</taxon>
        <taxon>Bacteroidia</taxon>
        <taxon>Bacteroidales</taxon>
        <taxon>Bacteroidaceae</taxon>
        <taxon>Bacteroides</taxon>
    </lineage>
</organism>
<comment type="caution">
    <text evidence="2">The sequence shown here is derived from an EMBL/GenBank/DDBJ whole genome shotgun (WGS) entry which is preliminary data.</text>
</comment>
<dbReference type="Gene3D" id="1.20.1250.20">
    <property type="entry name" value="MFS general substrate transporter like domains"/>
    <property type="match status" value="1"/>
</dbReference>
<dbReference type="EMBL" id="BAJS01000030">
    <property type="protein sequence ID" value="GAK37845.1"/>
    <property type="molecule type" value="Genomic_DNA"/>
</dbReference>